<evidence type="ECO:0000259" key="4">
    <source>
        <dbReference type="PROSITE" id="PS00036"/>
    </source>
</evidence>
<dbReference type="InterPro" id="IPR004827">
    <property type="entry name" value="bZIP"/>
</dbReference>
<dbReference type="InterPro" id="IPR050936">
    <property type="entry name" value="AP-1-like"/>
</dbReference>
<accession>A0AAN7WCA2</accession>
<dbReference type="PANTHER" id="PTHR40621">
    <property type="entry name" value="TRANSCRIPTION FACTOR KAPC-RELATED"/>
    <property type="match status" value="1"/>
</dbReference>
<dbReference type="GO" id="GO:0090575">
    <property type="term" value="C:RNA polymerase II transcription regulator complex"/>
    <property type="evidence" value="ECO:0007669"/>
    <property type="project" value="TreeGrafter"/>
</dbReference>
<evidence type="ECO:0000256" key="2">
    <source>
        <dbReference type="ARBA" id="ARBA00023242"/>
    </source>
</evidence>
<dbReference type="CDD" id="cd14688">
    <property type="entry name" value="bZIP_YAP"/>
    <property type="match status" value="1"/>
</dbReference>
<feature type="region of interest" description="Disordered" evidence="3">
    <location>
        <begin position="16"/>
        <end position="36"/>
    </location>
</feature>
<reference evidence="5" key="1">
    <citation type="submission" date="2023-08" db="EMBL/GenBank/DDBJ databases">
        <title>Black Yeasts Isolated from many extreme environments.</title>
        <authorList>
            <person name="Coleine C."/>
            <person name="Stajich J.E."/>
            <person name="Selbmann L."/>
        </authorList>
    </citation>
    <scope>NUCLEOTIDE SEQUENCE</scope>
    <source>
        <strain evidence="5">CCFEE 5810</strain>
    </source>
</reference>
<evidence type="ECO:0000256" key="1">
    <source>
        <dbReference type="ARBA" id="ARBA00004123"/>
    </source>
</evidence>
<comment type="subcellular location">
    <subcellularLocation>
        <location evidence="1">Nucleus</location>
    </subcellularLocation>
</comment>
<evidence type="ECO:0000313" key="6">
    <source>
        <dbReference type="Proteomes" id="UP001310594"/>
    </source>
</evidence>
<feature type="domain" description="BZIP" evidence="4">
    <location>
        <begin position="89"/>
        <end position="104"/>
    </location>
</feature>
<dbReference type="SMART" id="SM00338">
    <property type="entry name" value="BRLZ"/>
    <property type="match status" value="1"/>
</dbReference>
<dbReference type="SUPFAM" id="SSF57959">
    <property type="entry name" value="Leucine zipper domain"/>
    <property type="match status" value="1"/>
</dbReference>
<sequence>MSVDYATPDYHQWVFDEPSPNWNDDASSTSPESASPFTIKDVDLKSAFAPPRPALKYECRHLMSCPFGNPIEEETLLVRITQPSARKAKRQGQNRAAQRAFRERRIKLVKDLESDIKTLAVTLASTREENNLLKSELSRFKRGVVLTRSSSSRYVCPTMCPGIGADACGFGGSYPMEGFIPWQGALDEPFPGPPNGSPSP</sequence>
<keyword evidence="5" id="KW-0238">DNA-binding</keyword>
<proteinExistence type="predicted"/>
<dbReference type="EMBL" id="JAVRQU010000006">
    <property type="protein sequence ID" value="KAK5701917.1"/>
    <property type="molecule type" value="Genomic_DNA"/>
</dbReference>
<dbReference type="PANTHER" id="PTHR40621:SF6">
    <property type="entry name" value="AP-1-LIKE TRANSCRIPTION FACTOR YAP1-RELATED"/>
    <property type="match status" value="1"/>
</dbReference>
<evidence type="ECO:0000256" key="3">
    <source>
        <dbReference type="SAM" id="MobiDB-lite"/>
    </source>
</evidence>
<dbReference type="GO" id="GO:0001228">
    <property type="term" value="F:DNA-binding transcription activator activity, RNA polymerase II-specific"/>
    <property type="evidence" value="ECO:0007669"/>
    <property type="project" value="TreeGrafter"/>
</dbReference>
<dbReference type="Pfam" id="PF00170">
    <property type="entry name" value="bZIP_1"/>
    <property type="match status" value="1"/>
</dbReference>
<dbReference type="PROSITE" id="PS00036">
    <property type="entry name" value="BZIP_BASIC"/>
    <property type="match status" value="1"/>
</dbReference>
<protein>
    <submittedName>
        <fullName evidence="5">DNA-binding transcription factor yap1</fullName>
    </submittedName>
</protein>
<dbReference type="Gene3D" id="1.20.5.170">
    <property type="match status" value="1"/>
</dbReference>
<dbReference type="GO" id="GO:0000976">
    <property type="term" value="F:transcription cis-regulatory region binding"/>
    <property type="evidence" value="ECO:0007669"/>
    <property type="project" value="InterPro"/>
</dbReference>
<dbReference type="AlphaFoldDB" id="A0AAN7WCA2"/>
<gene>
    <name evidence="5" type="primary">YAP1_2</name>
    <name evidence="5" type="ORF">LTR97_004735</name>
</gene>
<dbReference type="InterPro" id="IPR046347">
    <property type="entry name" value="bZIP_sf"/>
</dbReference>
<keyword evidence="2" id="KW-0539">Nucleus</keyword>
<organism evidence="5 6">
    <name type="scientific">Elasticomyces elasticus</name>
    <dbReference type="NCBI Taxonomy" id="574655"/>
    <lineage>
        <taxon>Eukaryota</taxon>
        <taxon>Fungi</taxon>
        <taxon>Dikarya</taxon>
        <taxon>Ascomycota</taxon>
        <taxon>Pezizomycotina</taxon>
        <taxon>Dothideomycetes</taxon>
        <taxon>Dothideomycetidae</taxon>
        <taxon>Mycosphaerellales</taxon>
        <taxon>Teratosphaeriaceae</taxon>
        <taxon>Elasticomyces</taxon>
    </lineage>
</organism>
<name>A0AAN7WCA2_9PEZI</name>
<feature type="compositionally biased region" description="Polar residues" evidence="3">
    <location>
        <begin position="20"/>
        <end position="36"/>
    </location>
</feature>
<comment type="caution">
    <text evidence="5">The sequence shown here is derived from an EMBL/GenBank/DDBJ whole genome shotgun (WGS) entry which is preliminary data.</text>
</comment>
<evidence type="ECO:0000313" key="5">
    <source>
        <dbReference type="EMBL" id="KAK5701917.1"/>
    </source>
</evidence>
<dbReference type="Proteomes" id="UP001310594">
    <property type="component" value="Unassembled WGS sequence"/>
</dbReference>